<dbReference type="PANTHER" id="PTHR33376">
    <property type="match status" value="1"/>
</dbReference>
<reference evidence="4 5" key="1">
    <citation type="submission" date="2016-09" db="EMBL/GenBank/DDBJ databases">
        <title>Desulfuribacillus arsenicus sp. nov., an obligately anaerobic, dissimilatory arsenic- and antimonate-reducing bacterium isolated from anoxic sediments.</title>
        <authorList>
            <person name="Abin C.A."/>
            <person name="Hollibaugh J.T."/>
        </authorList>
    </citation>
    <scope>NUCLEOTIDE SEQUENCE [LARGE SCALE GENOMIC DNA]</scope>
    <source>
        <strain evidence="4 5">MLFW-2</strain>
    </source>
</reference>
<dbReference type="Proteomes" id="UP000095255">
    <property type="component" value="Unassembled WGS sequence"/>
</dbReference>
<dbReference type="STRING" id="1390249.BHU72_14160"/>
<protein>
    <recommendedName>
        <fullName evidence="6">C4-dicarboxylate ABC transporter</fullName>
    </recommendedName>
</protein>
<dbReference type="GO" id="GO:0055085">
    <property type="term" value="P:transmembrane transport"/>
    <property type="evidence" value="ECO:0007669"/>
    <property type="project" value="InterPro"/>
</dbReference>
<dbReference type="PIRSF" id="PIRSF006470">
    <property type="entry name" value="DctB"/>
    <property type="match status" value="1"/>
</dbReference>
<gene>
    <name evidence="4" type="ORF">BHU72_14160</name>
</gene>
<sequence>MSSVLILVCIVLLAGCSIPPNPGNLFSGKKVVGVDFEQVGPEDKIVIKFSHVVAENTPKGLAANKFKRLAESKTNGRVEVQIFPNAQLYDDDAAIAALQQNQVQMIAPATSKMTYLIPEWQVFDLPYAFRDEEAVKQAMEGELGLKLFSLLEPHGLIGLTMWDNGFKQLTTKKRPIHKLNDIQGLSFRIMDSNILKKQFELFGATPVVTRFSDVYSFLEQDMTDGQENTLSNIYTKRFYEVQDYLTVSDHGYLGYAVITNQEFWNAIPDDIQILLEEAMKETTQWIRVNAKRINEEQLENLTRTQRLRVHYLTATDKAEWKKLLSPVYQQLTSEIGNEYMRFLPK</sequence>
<dbReference type="InterPro" id="IPR004682">
    <property type="entry name" value="TRAP_DctP"/>
</dbReference>
<proteinExistence type="inferred from homology"/>
<evidence type="ECO:0000313" key="5">
    <source>
        <dbReference type="Proteomes" id="UP000095255"/>
    </source>
</evidence>
<dbReference type="GO" id="GO:0030288">
    <property type="term" value="C:outer membrane-bounded periplasmic space"/>
    <property type="evidence" value="ECO:0007669"/>
    <property type="project" value="InterPro"/>
</dbReference>
<dbReference type="Pfam" id="PF03480">
    <property type="entry name" value="DctP"/>
    <property type="match status" value="1"/>
</dbReference>
<dbReference type="PANTHER" id="PTHR33376:SF7">
    <property type="entry name" value="C4-DICARBOXYLATE-BINDING PROTEIN DCTB"/>
    <property type="match status" value="1"/>
</dbReference>
<keyword evidence="3" id="KW-0732">Signal</keyword>
<evidence type="ECO:0008006" key="6">
    <source>
        <dbReference type="Google" id="ProtNLM"/>
    </source>
</evidence>
<keyword evidence="5" id="KW-1185">Reference proteome</keyword>
<evidence type="ECO:0000256" key="2">
    <source>
        <dbReference type="ARBA" id="ARBA00022448"/>
    </source>
</evidence>
<accession>A0A1E5L8J5</accession>
<dbReference type="Gene3D" id="3.40.190.170">
    <property type="entry name" value="Bacterial extracellular solute-binding protein, family 7"/>
    <property type="match status" value="1"/>
</dbReference>
<evidence type="ECO:0000256" key="3">
    <source>
        <dbReference type="ARBA" id="ARBA00022729"/>
    </source>
</evidence>
<keyword evidence="2" id="KW-0813">Transport</keyword>
<name>A0A1E5L8J5_9FIRM</name>
<evidence type="ECO:0000256" key="1">
    <source>
        <dbReference type="ARBA" id="ARBA00009023"/>
    </source>
</evidence>
<comment type="similarity">
    <text evidence="1">Belongs to the bacterial solute-binding protein 7 family.</text>
</comment>
<comment type="caution">
    <text evidence="4">The sequence shown here is derived from an EMBL/GenBank/DDBJ whole genome shotgun (WGS) entry which is preliminary data.</text>
</comment>
<dbReference type="AlphaFoldDB" id="A0A1E5L8J5"/>
<dbReference type="NCBIfam" id="TIGR00787">
    <property type="entry name" value="dctP"/>
    <property type="match status" value="1"/>
</dbReference>
<dbReference type="EMBL" id="MJAT01000005">
    <property type="protein sequence ID" value="OEH86378.1"/>
    <property type="molecule type" value="Genomic_DNA"/>
</dbReference>
<dbReference type="InterPro" id="IPR038404">
    <property type="entry name" value="TRAP_DctP_sf"/>
</dbReference>
<evidence type="ECO:0000313" key="4">
    <source>
        <dbReference type="EMBL" id="OEH86378.1"/>
    </source>
</evidence>
<organism evidence="4 5">
    <name type="scientific">Desulfuribacillus stibiiarsenatis</name>
    <dbReference type="NCBI Taxonomy" id="1390249"/>
    <lineage>
        <taxon>Bacteria</taxon>
        <taxon>Bacillati</taxon>
        <taxon>Bacillota</taxon>
        <taxon>Desulfuribacillia</taxon>
        <taxon>Desulfuribacillales</taxon>
        <taxon>Desulfuribacillaceae</taxon>
        <taxon>Desulfuribacillus</taxon>
    </lineage>
</organism>
<dbReference type="InterPro" id="IPR018389">
    <property type="entry name" value="DctP_fam"/>
</dbReference>
<dbReference type="NCBIfam" id="NF037995">
    <property type="entry name" value="TRAP_S1"/>
    <property type="match status" value="1"/>
</dbReference>